<dbReference type="SUPFAM" id="SSF48452">
    <property type="entry name" value="TPR-like"/>
    <property type="match status" value="1"/>
</dbReference>
<organism evidence="1 2">
    <name type="scientific">Flammeovirga yaeyamensis</name>
    <dbReference type="NCBI Taxonomy" id="367791"/>
    <lineage>
        <taxon>Bacteria</taxon>
        <taxon>Pseudomonadati</taxon>
        <taxon>Bacteroidota</taxon>
        <taxon>Cytophagia</taxon>
        <taxon>Cytophagales</taxon>
        <taxon>Flammeovirgaceae</taxon>
        <taxon>Flammeovirga</taxon>
    </lineage>
</organism>
<dbReference type="Gene3D" id="1.25.40.390">
    <property type="match status" value="1"/>
</dbReference>
<sequence length="507" mass="55734">MNFSKSLKNILVAGSVLIGAASCTDNFEELNTNPNNPSKPTPAQTFTFAQLAVSGVGHETSRLNSLTTGQIGMHYIGAWGDSRVWLTGSGPVWVGEYWNKSYVKIVGNLEVAIKDVTADDADPAKLAMLDVWKVFNAHRITDIYGHVPYFNAGKGYAAAEAGESLTQDMLKPKYDEQSAIYADMIAKLDNAVQVLGTAGNSFGEADLVYGGDHLMWQKLANTLRLRLATRLGDDAKVTQSLNAPLIETNEEIALIPFTGEGDIWGLASNGDAFSFDWGGAFPSQAILNAMNQKDTDVTNDDPRLPVFFVNSIEEEDGTVTVYDWFEPQTMQGEDLTTSKHPAFAANRTNIGGYDTPEMVATPMEVAFLRAEHTTDAAMQLQYFTQGINLSLEYYGLGSDVETDYPAFWASVKSNFDANPKAEILKQKWIGLIGNGPEAYAEVRRNSDLFFGTIFVPGVDYKKTSQGTDGGFDDFYQWKIEYPASEAATNLENMQAAQNMPQNFWWTK</sequence>
<proteinExistence type="predicted"/>
<dbReference type="EMBL" id="CP076132">
    <property type="protein sequence ID" value="QWG02231.1"/>
    <property type="molecule type" value="Genomic_DNA"/>
</dbReference>
<keyword evidence="2" id="KW-1185">Reference proteome</keyword>
<gene>
    <name evidence="1" type="ORF">KMW28_01215</name>
</gene>
<evidence type="ECO:0000313" key="1">
    <source>
        <dbReference type="EMBL" id="QWG02231.1"/>
    </source>
</evidence>
<dbReference type="RefSeq" id="WP_169664832.1">
    <property type="nucleotide sequence ID" value="NZ_CP076132.1"/>
</dbReference>
<dbReference type="Pfam" id="PF12771">
    <property type="entry name" value="SusD-like_2"/>
    <property type="match status" value="1"/>
</dbReference>
<evidence type="ECO:0000313" key="2">
    <source>
        <dbReference type="Proteomes" id="UP000678679"/>
    </source>
</evidence>
<dbReference type="InterPro" id="IPR041662">
    <property type="entry name" value="SusD-like_2"/>
</dbReference>
<reference evidence="1 2" key="1">
    <citation type="submission" date="2021-05" db="EMBL/GenBank/DDBJ databases">
        <title>Comparative genomic studies on the polysaccharide-degrading batcterial strains of the Flammeovirga genus.</title>
        <authorList>
            <person name="Zewei F."/>
            <person name="Zheng Z."/>
            <person name="Yu L."/>
            <person name="Ruyue G."/>
            <person name="Yanhong M."/>
            <person name="Yuanyuan C."/>
            <person name="Jingyan G."/>
            <person name="Wenjun H."/>
        </authorList>
    </citation>
    <scope>NUCLEOTIDE SEQUENCE [LARGE SCALE GENOMIC DNA]</scope>
    <source>
        <strain evidence="1 2">NBRC:100898</strain>
    </source>
</reference>
<dbReference type="InterPro" id="IPR011990">
    <property type="entry name" value="TPR-like_helical_dom_sf"/>
</dbReference>
<dbReference type="PROSITE" id="PS51257">
    <property type="entry name" value="PROKAR_LIPOPROTEIN"/>
    <property type="match status" value="1"/>
</dbReference>
<name>A0AAX1N732_9BACT</name>
<protein>
    <submittedName>
        <fullName evidence="1">SusD/RagB family nutrient-binding outer membrane lipoprotein</fullName>
    </submittedName>
</protein>
<dbReference type="AlphaFoldDB" id="A0AAX1N732"/>
<accession>A0AAX1N732</accession>
<keyword evidence="1" id="KW-0449">Lipoprotein</keyword>
<dbReference type="KEGG" id="fya:KMW28_01215"/>
<dbReference type="Proteomes" id="UP000678679">
    <property type="component" value="Chromosome 1"/>
</dbReference>